<organism evidence="9 10">
    <name type="scientific">Deinococcus yavapaiensis KR-236</name>
    <dbReference type="NCBI Taxonomy" id="694435"/>
    <lineage>
        <taxon>Bacteria</taxon>
        <taxon>Thermotogati</taxon>
        <taxon>Deinococcota</taxon>
        <taxon>Deinococci</taxon>
        <taxon>Deinococcales</taxon>
        <taxon>Deinococcaceae</taxon>
        <taxon>Deinococcus</taxon>
    </lineage>
</organism>
<dbReference type="SUPFAM" id="SSF55785">
    <property type="entry name" value="PYP-like sensor domain (PAS domain)"/>
    <property type="match status" value="1"/>
</dbReference>
<dbReference type="EMBL" id="QJSX01000012">
    <property type="protein sequence ID" value="PYE52715.1"/>
    <property type="molecule type" value="Genomic_DNA"/>
</dbReference>
<evidence type="ECO:0000256" key="4">
    <source>
        <dbReference type="ARBA" id="ARBA00022741"/>
    </source>
</evidence>
<comment type="catalytic activity">
    <reaction evidence="1">
        <text>ATP + protein L-histidine = ADP + protein N-phospho-L-histidine.</text>
        <dbReference type="EC" id="2.7.13.3"/>
    </reaction>
</comment>
<dbReference type="InterPro" id="IPR003594">
    <property type="entry name" value="HATPase_dom"/>
</dbReference>
<dbReference type="GO" id="GO:0030295">
    <property type="term" value="F:protein kinase activator activity"/>
    <property type="evidence" value="ECO:0007669"/>
    <property type="project" value="TreeGrafter"/>
</dbReference>
<dbReference type="InterPro" id="IPR050351">
    <property type="entry name" value="BphY/WalK/GraS-like"/>
</dbReference>
<dbReference type="SMART" id="SM00388">
    <property type="entry name" value="HisKA"/>
    <property type="match status" value="1"/>
</dbReference>
<dbReference type="InterPro" id="IPR013767">
    <property type="entry name" value="PAS_fold"/>
</dbReference>
<dbReference type="GO" id="GO:0005524">
    <property type="term" value="F:ATP binding"/>
    <property type="evidence" value="ECO:0007669"/>
    <property type="project" value="UniProtKB-KW"/>
</dbReference>
<dbReference type="Pfam" id="PF02518">
    <property type="entry name" value="HATPase_c"/>
    <property type="match status" value="1"/>
</dbReference>
<evidence type="ECO:0000256" key="2">
    <source>
        <dbReference type="ARBA" id="ARBA00012438"/>
    </source>
</evidence>
<dbReference type="Gene3D" id="3.30.450.20">
    <property type="entry name" value="PAS domain"/>
    <property type="match status" value="1"/>
</dbReference>
<keyword evidence="3" id="KW-0808">Transferase</keyword>
<keyword evidence="6" id="KW-0067">ATP-binding</keyword>
<sequence>MNVGARTSDVDLDVLDALSEAVVWHEDGRVTKLNRAAQDILGVASAQAAGRLLLEVVRDHRLERAALQRDEADVELGERHLLARGVKGALILSDVTRERQRERELREVAMVLSHEFRTPVAAIKGLLEALAVAEDEETRARFVDLGLLETERLVRLVEDLAVEFRPLAERTFAVGEAVERVVRLTHDEFTRRGVTIRTSGLRLLVRCDPDKLVQVLINLLENAARHGTSPGVVTLAARRDANLGVVRVTVTNEGEALSDYETVFEARRRGATSRGSGMGLYIVRRLVEAWRGEVWGRRAERCNEFGFTIPAPAKGGGR</sequence>
<keyword evidence="7" id="KW-0902">Two-component regulatory system</keyword>
<evidence type="ECO:0000313" key="9">
    <source>
        <dbReference type="EMBL" id="PYE52715.1"/>
    </source>
</evidence>
<dbReference type="Gene3D" id="1.10.287.130">
    <property type="match status" value="1"/>
</dbReference>
<dbReference type="Pfam" id="PF00989">
    <property type="entry name" value="PAS"/>
    <property type="match status" value="1"/>
</dbReference>
<dbReference type="RefSeq" id="WP_245901037.1">
    <property type="nucleotide sequence ID" value="NZ_QJSX01000012.1"/>
</dbReference>
<keyword evidence="4" id="KW-0547">Nucleotide-binding</keyword>
<dbReference type="GO" id="GO:0006355">
    <property type="term" value="P:regulation of DNA-templated transcription"/>
    <property type="evidence" value="ECO:0007669"/>
    <property type="project" value="InterPro"/>
</dbReference>
<dbReference type="GO" id="GO:0000156">
    <property type="term" value="F:phosphorelay response regulator activity"/>
    <property type="evidence" value="ECO:0007669"/>
    <property type="project" value="TreeGrafter"/>
</dbReference>
<accession>A0A318S538</accession>
<evidence type="ECO:0000259" key="8">
    <source>
        <dbReference type="PROSITE" id="PS50109"/>
    </source>
</evidence>
<dbReference type="PANTHER" id="PTHR42878">
    <property type="entry name" value="TWO-COMPONENT HISTIDINE KINASE"/>
    <property type="match status" value="1"/>
</dbReference>
<dbReference type="PROSITE" id="PS50109">
    <property type="entry name" value="HIS_KIN"/>
    <property type="match status" value="1"/>
</dbReference>
<name>A0A318S538_9DEIO</name>
<dbReference type="PANTHER" id="PTHR42878:SF7">
    <property type="entry name" value="SENSOR HISTIDINE KINASE GLRK"/>
    <property type="match status" value="1"/>
</dbReference>
<reference evidence="9 10" key="1">
    <citation type="submission" date="2018-06" db="EMBL/GenBank/DDBJ databases">
        <title>Genomic Encyclopedia of Type Strains, Phase IV (KMG-IV): sequencing the most valuable type-strain genomes for metagenomic binning, comparative biology and taxonomic classification.</title>
        <authorList>
            <person name="Goeker M."/>
        </authorList>
    </citation>
    <scope>NUCLEOTIDE SEQUENCE [LARGE SCALE GENOMIC DNA]</scope>
    <source>
        <strain evidence="9 10">DSM 18048</strain>
    </source>
</reference>
<dbReference type="CDD" id="cd00082">
    <property type="entry name" value="HisKA"/>
    <property type="match status" value="1"/>
</dbReference>
<gene>
    <name evidence="9" type="ORF">DES52_11236</name>
</gene>
<dbReference type="InterPro" id="IPR003661">
    <property type="entry name" value="HisK_dim/P_dom"/>
</dbReference>
<dbReference type="InterPro" id="IPR036097">
    <property type="entry name" value="HisK_dim/P_sf"/>
</dbReference>
<dbReference type="SUPFAM" id="SSF47384">
    <property type="entry name" value="Homodimeric domain of signal transducing histidine kinase"/>
    <property type="match status" value="1"/>
</dbReference>
<evidence type="ECO:0000256" key="1">
    <source>
        <dbReference type="ARBA" id="ARBA00000085"/>
    </source>
</evidence>
<evidence type="ECO:0000256" key="7">
    <source>
        <dbReference type="ARBA" id="ARBA00023012"/>
    </source>
</evidence>
<dbReference type="Proteomes" id="UP000248326">
    <property type="component" value="Unassembled WGS sequence"/>
</dbReference>
<feature type="domain" description="Histidine kinase" evidence="8">
    <location>
        <begin position="111"/>
        <end position="313"/>
    </location>
</feature>
<keyword evidence="5" id="KW-0418">Kinase</keyword>
<dbReference type="AlphaFoldDB" id="A0A318S538"/>
<evidence type="ECO:0000313" key="10">
    <source>
        <dbReference type="Proteomes" id="UP000248326"/>
    </source>
</evidence>
<dbReference type="EC" id="2.7.13.3" evidence="2"/>
<dbReference type="Pfam" id="PF00512">
    <property type="entry name" value="HisKA"/>
    <property type="match status" value="1"/>
</dbReference>
<dbReference type="SUPFAM" id="SSF55874">
    <property type="entry name" value="ATPase domain of HSP90 chaperone/DNA topoisomerase II/histidine kinase"/>
    <property type="match status" value="1"/>
</dbReference>
<evidence type="ECO:0000256" key="3">
    <source>
        <dbReference type="ARBA" id="ARBA00022679"/>
    </source>
</evidence>
<dbReference type="GO" id="GO:0007234">
    <property type="term" value="P:osmosensory signaling via phosphorelay pathway"/>
    <property type="evidence" value="ECO:0007669"/>
    <property type="project" value="TreeGrafter"/>
</dbReference>
<protein>
    <recommendedName>
        <fullName evidence="2">histidine kinase</fullName>
        <ecNumber evidence="2">2.7.13.3</ecNumber>
    </recommendedName>
</protein>
<dbReference type="GO" id="GO:0000155">
    <property type="term" value="F:phosphorelay sensor kinase activity"/>
    <property type="evidence" value="ECO:0007669"/>
    <property type="project" value="InterPro"/>
</dbReference>
<comment type="caution">
    <text evidence="9">The sequence shown here is derived from an EMBL/GenBank/DDBJ whole genome shotgun (WGS) entry which is preliminary data.</text>
</comment>
<evidence type="ECO:0000256" key="5">
    <source>
        <dbReference type="ARBA" id="ARBA00022777"/>
    </source>
</evidence>
<dbReference type="SMART" id="SM00387">
    <property type="entry name" value="HATPase_c"/>
    <property type="match status" value="1"/>
</dbReference>
<dbReference type="Gene3D" id="3.30.565.10">
    <property type="entry name" value="Histidine kinase-like ATPase, C-terminal domain"/>
    <property type="match status" value="1"/>
</dbReference>
<keyword evidence="10" id="KW-1185">Reference proteome</keyword>
<dbReference type="InterPro" id="IPR036890">
    <property type="entry name" value="HATPase_C_sf"/>
</dbReference>
<dbReference type="InterPro" id="IPR005467">
    <property type="entry name" value="His_kinase_dom"/>
</dbReference>
<proteinExistence type="predicted"/>
<dbReference type="InterPro" id="IPR035965">
    <property type="entry name" value="PAS-like_dom_sf"/>
</dbReference>
<evidence type="ECO:0000256" key="6">
    <source>
        <dbReference type="ARBA" id="ARBA00022840"/>
    </source>
</evidence>